<dbReference type="GO" id="GO:0022857">
    <property type="term" value="F:transmembrane transporter activity"/>
    <property type="evidence" value="ECO:0007669"/>
    <property type="project" value="InterPro"/>
</dbReference>
<reference evidence="11" key="1">
    <citation type="submission" date="2016-09" db="EMBL/GenBank/DDBJ databases">
        <title>Streptomyces puniciscabiei strain:TW1S1 Genome sequencing and assembly.</title>
        <authorList>
            <person name="Kim M.-K."/>
            <person name="Kim S.B."/>
        </authorList>
    </citation>
    <scope>NUCLEOTIDE SEQUENCE [LARGE SCALE GENOMIC DNA]</scope>
    <source>
        <strain evidence="11">TW1S1</strain>
    </source>
</reference>
<feature type="transmembrane region" description="Helical" evidence="8">
    <location>
        <begin position="243"/>
        <end position="260"/>
    </location>
</feature>
<dbReference type="InterPro" id="IPR036259">
    <property type="entry name" value="MFS_trans_sf"/>
</dbReference>
<feature type="transmembrane region" description="Helical" evidence="8">
    <location>
        <begin position="281"/>
        <end position="306"/>
    </location>
</feature>
<gene>
    <name evidence="10" type="ORF">BFF78_13510</name>
</gene>
<dbReference type="Proteomes" id="UP000094960">
    <property type="component" value="Chromosome"/>
</dbReference>
<feature type="transmembrane region" description="Helical" evidence="8">
    <location>
        <begin position="484"/>
        <end position="503"/>
    </location>
</feature>
<evidence type="ECO:0000256" key="5">
    <source>
        <dbReference type="ARBA" id="ARBA00022989"/>
    </source>
</evidence>
<organism evidence="10 11">
    <name type="scientific">Streptomyces fodineus</name>
    <dbReference type="NCBI Taxonomy" id="1904616"/>
    <lineage>
        <taxon>Bacteria</taxon>
        <taxon>Bacillati</taxon>
        <taxon>Actinomycetota</taxon>
        <taxon>Actinomycetes</taxon>
        <taxon>Kitasatosporales</taxon>
        <taxon>Streptomycetaceae</taxon>
        <taxon>Streptomyces</taxon>
    </lineage>
</organism>
<feature type="domain" description="Major facilitator superfamily (MFS) profile" evidence="9">
    <location>
        <begin position="28"/>
        <end position="507"/>
    </location>
</feature>
<evidence type="ECO:0000256" key="6">
    <source>
        <dbReference type="ARBA" id="ARBA00023136"/>
    </source>
</evidence>
<feature type="transmembrane region" description="Helical" evidence="8">
    <location>
        <begin position="371"/>
        <end position="392"/>
    </location>
</feature>
<evidence type="ECO:0000256" key="8">
    <source>
        <dbReference type="SAM" id="Phobius"/>
    </source>
</evidence>
<keyword evidence="6 8" id="KW-0472">Membrane</keyword>
<dbReference type="GO" id="GO:0005886">
    <property type="term" value="C:plasma membrane"/>
    <property type="evidence" value="ECO:0007669"/>
    <property type="project" value="UniProtKB-SubCell"/>
</dbReference>
<dbReference type="Pfam" id="PF07690">
    <property type="entry name" value="MFS_1"/>
    <property type="match status" value="1"/>
</dbReference>
<protein>
    <submittedName>
        <fullName evidence="10">MFS transporter</fullName>
    </submittedName>
</protein>
<evidence type="ECO:0000313" key="11">
    <source>
        <dbReference type="Proteomes" id="UP000094960"/>
    </source>
</evidence>
<dbReference type="PROSITE" id="PS50850">
    <property type="entry name" value="MFS"/>
    <property type="match status" value="1"/>
</dbReference>
<keyword evidence="7" id="KW-0046">Antibiotic resistance</keyword>
<sequence length="511" mass="52268">MTNSTSTTASVGADGAAPARAGRREWTALGVLMLPLLLVSMDVSVLYFATPAISADLHPSGTQQLWIFDVYGFVLAGLLMTMGSLGDRIGRRKLLLTGAVAFGGASLLAAYANSAETLIAARAILGIGGATLMPSTMALLRTMFTDPGQRAKAIGLWSGVMTGGIALGSVMSGILVEHFWWGSVFLVNLPAMALLLLLGPVLLPESRDPNPGRFDWLSVPLSMAAVLPVIYGLKEIPSEGWHPLYVVSIAVGLLFAALFVHRQRTSASPLVPPALLKGHGFTPALVLNLVAALAMMGSAIFTTQYLQSVLGKSPLAAALWSLLPSVFIGFAGPVTAQLVQRGVKRGYVVAGGFAAMAAGYSMLALVGTDSLWPALAGAGVLACGMVAIVSQLTDLAMSGAPMERAGTASSLLETSAEFGGALGMAVLGSIGTAIYRHDMPATAPAAARQTLGDALATAARLPGRTGESLLTTAREAFTSGMQGAAIAGAVLVALAAVGAAVSLRKIEVGDD</sequence>
<feature type="transmembrane region" description="Helical" evidence="8">
    <location>
        <begin position="346"/>
        <end position="365"/>
    </location>
</feature>
<evidence type="ECO:0000256" key="7">
    <source>
        <dbReference type="ARBA" id="ARBA00023251"/>
    </source>
</evidence>
<evidence type="ECO:0000256" key="1">
    <source>
        <dbReference type="ARBA" id="ARBA00004651"/>
    </source>
</evidence>
<accession>A0A1D7Y8N8</accession>
<dbReference type="InterPro" id="IPR020846">
    <property type="entry name" value="MFS_dom"/>
</dbReference>
<feature type="transmembrane region" description="Helical" evidence="8">
    <location>
        <begin position="94"/>
        <end position="113"/>
    </location>
</feature>
<feature type="transmembrane region" description="Helical" evidence="8">
    <location>
        <begin position="214"/>
        <end position="231"/>
    </location>
</feature>
<dbReference type="PANTHER" id="PTHR42718">
    <property type="entry name" value="MAJOR FACILITATOR SUPERFAMILY MULTIDRUG TRANSPORTER MFSC"/>
    <property type="match status" value="1"/>
</dbReference>
<dbReference type="Gene3D" id="1.20.1720.10">
    <property type="entry name" value="Multidrug resistance protein D"/>
    <property type="match status" value="1"/>
</dbReference>
<feature type="transmembrane region" description="Helical" evidence="8">
    <location>
        <begin position="318"/>
        <end position="339"/>
    </location>
</feature>
<evidence type="ECO:0000313" key="10">
    <source>
        <dbReference type="EMBL" id="AOR31931.1"/>
    </source>
</evidence>
<feature type="transmembrane region" description="Helical" evidence="8">
    <location>
        <begin position="29"/>
        <end position="53"/>
    </location>
</feature>
<keyword evidence="2" id="KW-0813">Transport</keyword>
<evidence type="ECO:0000256" key="3">
    <source>
        <dbReference type="ARBA" id="ARBA00022475"/>
    </source>
</evidence>
<feature type="transmembrane region" description="Helical" evidence="8">
    <location>
        <begin position="180"/>
        <end position="202"/>
    </location>
</feature>
<dbReference type="AlphaFoldDB" id="A0A1D7Y8N8"/>
<keyword evidence="5 8" id="KW-1133">Transmembrane helix</keyword>
<feature type="transmembrane region" description="Helical" evidence="8">
    <location>
        <begin position="65"/>
        <end position="82"/>
    </location>
</feature>
<dbReference type="EMBL" id="CP017248">
    <property type="protein sequence ID" value="AOR31931.1"/>
    <property type="molecule type" value="Genomic_DNA"/>
</dbReference>
<name>A0A1D7Y8N8_9ACTN</name>
<evidence type="ECO:0000256" key="2">
    <source>
        <dbReference type="ARBA" id="ARBA00022448"/>
    </source>
</evidence>
<dbReference type="Gene3D" id="1.20.1250.20">
    <property type="entry name" value="MFS general substrate transporter like domains"/>
    <property type="match status" value="1"/>
</dbReference>
<dbReference type="KEGG" id="spun:BFF78_13510"/>
<dbReference type="SUPFAM" id="SSF103473">
    <property type="entry name" value="MFS general substrate transporter"/>
    <property type="match status" value="1"/>
</dbReference>
<dbReference type="CDD" id="cd17321">
    <property type="entry name" value="MFS_MMR_MDR_like"/>
    <property type="match status" value="1"/>
</dbReference>
<dbReference type="InterPro" id="IPR011701">
    <property type="entry name" value="MFS"/>
</dbReference>
<dbReference type="PANTHER" id="PTHR42718:SF47">
    <property type="entry name" value="METHYL VIOLOGEN RESISTANCE PROTEIN SMVA"/>
    <property type="match status" value="1"/>
</dbReference>
<evidence type="ECO:0000259" key="9">
    <source>
        <dbReference type="PROSITE" id="PS50850"/>
    </source>
</evidence>
<evidence type="ECO:0000256" key="4">
    <source>
        <dbReference type="ARBA" id="ARBA00022692"/>
    </source>
</evidence>
<feature type="transmembrane region" description="Helical" evidence="8">
    <location>
        <begin position="119"/>
        <end position="141"/>
    </location>
</feature>
<proteinExistence type="predicted"/>
<keyword evidence="3" id="KW-1003">Cell membrane</keyword>
<comment type="subcellular location">
    <subcellularLocation>
        <location evidence="1">Cell membrane</location>
        <topology evidence="1">Multi-pass membrane protein</topology>
    </subcellularLocation>
</comment>
<feature type="transmembrane region" description="Helical" evidence="8">
    <location>
        <begin position="153"/>
        <end position="174"/>
    </location>
</feature>
<dbReference type="RefSeq" id="WP_069778558.1">
    <property type="nucleotide sequence ID" value="NZ_CP017248.1"/>
</dbReference>
<keyword evidence="11" id="KW-1185">Reference proteome</keyword>
<dbReference type="GO" id="GO:0046677">
    <property type="term" value="P:response to antibiotic"/>
    <property type="evidence" value="ECO:0007669"/>
    <property type="project" value="UniProtKB-KW"/>
</dbReference>
<keyword evidence="4 8" id="KW-0812">Transmembrane</keyword>